<protein>
    <submittedName>
        <fullName evidence="1">DUF4160 domain-containing protein</fullName>
    </submittedName>
</protein>
<gene>
    <name evidence="1" type="ORF">PPG34_10695</name>
</gene>
<comment type="caution">
    <text evidence="1">The sequence shown here is derived from an EMBL/GenBank/DDBJ whole genome shotgun (WGS) entry which is preliminary data.</text>
</comment>
<name>A0ABU3K8T8_9BACT</name>
<accession>A0ABU3K8T8</accession>
<reference evidence="1 2" key="1">
    <citation type="journal article" date="2023" name="ISME J.">
        <title>Cultivation and genomic characterization of novel and ubiquitous marine nitrite-oxidizing bacteria from the Nitrospirales.</title>
        <authorList>
            <person name="Mueller A.J."/>
            <person name="Daebeler A."/>
            <person name="Herbold C.W."/>
            <person name="Kirkegaard R.H."/>
            <person name="Daims H."/>
        </authorList>
    </citation>
    <scope>NUCLEOTIDE SEQUENCE [LARGE SCALE GENOMIC DNA]</scope>
    <source>
        <strain evidence="1 2">EB</strain>
    </source>
</reference>
<dbReference type="Pfam" id="PF13711">
    <property type="entry name" value="DUF4160"/>
    <property type="match status" value="1"/>
</dbReference>
<organism evidence="1 2">
    <name type="scientific">Candidatus Nitronereus thalassa</name>
    <dbReference type="NCBI Taxonomy" id="3020898"/>
    <lineage>
        <taxon>Bacteria</taxon>
        <taxon>Pseudomonadati</taxon>
        <taxon>Nitrospirota</taxon>
        <taxon>Nitrospiria</taxon>
        <taxon>Nitrospirales</taxon>
        <taxon>Nitrospiraceae</taxon>
        <taxon>Candidatus Nitronereus</taxon>
    </lineage>
</organism>
<proteinExistence type="predicted"/>
<keyword evidence="2" id="KW-1185">Reference proteome</keyword>
<dbReference type="InterPro" id="IPR025427">
    <property type="entry name" value="DUF4160"/>
</dbReference>
<dbReference type="RefSeq" id="WP_313833279.1">
    <property type="nucleotide sequence ID" value="NZ_JAQOUE010000001.1"/>
</dbReference>
<dbReference type="EMBL" id="JAQOUE010000001">
    <property type="protein sequence ID" value="MDT7042821.1"/>
    <property type="molecule type" value="Genomic_DNA"/>
</dbReference>
<sequence length="89" mass="10448">MPEIARFFGIIIRMYVEPSGPHHRPHLHAYYQEHVGIYAIDEIELLAGSLPARQERLTLAWVEIHQEELNRNWDILQSGRPPSKIEPLR</sequence>
<dbReference type="Proteomes" id="UP001250932">
    <property type="component" value="Unassembled WGS sequence"/>
</dbReference>
<evidence type="ECO:0000313" key="2">
    <source>
        <dbReference type="Proteomes" id="UP001250932"/>
    </source>
</evidence>
<evidence type="ECO:0000313" key="1">
    <source>
        <dbReference type="EMBL" id="MDT7042821.1"/>
    </source>
</evidence>